<evidence type="ECO:0000313" key="4">
    <source>
        <dbReference type="Proteomes" id="UP001341281"/>
    </source>
</evidence>
<sequence>MAGARGGERWRSSTDGRRRCRPSRLLHRQSRIHLTPRSFAPKHIQACANPAVSCATADLGASSRRRRRSTSVQTHLFCSIAGSHLIFVMISCIHLVKQKRANDSISCAFRRPSKW</sequence>
<reference evidence="3 4" key="1">
    <citation type="submission" date="2024-02" db="EMBL/GenBank/DDBJ databases">
        <title>High-quality chromosome-scale genome assembly of Pensacola bahiagrass (Paspalum notatum Flugge var. saurae).</title>
        <authorList>
            <person name="Vega J.M."/>
            <person name="Podio M."/>
            <person name="Orjuela J."/>
            <person name="Siena L.A."/>
            <person name="Pessino S.C."/>
            <person name="Combes M.C."/>
            <person name="Mariac C."/>
            <person name="Albertini E."/>
            <person name="Pupilli F."/>
            <person name="Ortiz J.P.A."/>
            <person name="Leblanc O."/>
        </authorList>
    </citation>
    <scope>NUCLEOTIDE SEQUENCE [LARGE SCALE GENOMIC DNA]</scope>
    <source>
        <strain evidence="3">R1</strain>
        <tissue evidence="3">Leaf</tissue>
    </source>
</reference>
<evidence type="ECO:0000313" key="3">
    <source>
        <dbReference type="EMBL" id="WVZ74002.1"/>
    </source>
</evidence>
<feature type="transmembrane region" description="Helical" evidence="2">
    <location>
        <begin position="74"/>
        <end position="96"/>
    </location>
</feature>
<keyword evidence="2" id="KW-0812">Transmembrane</keyword>
<proteinExistence type="predicted"/>
<evidence type="ECO:0000256" key="1">
    <source>
        <dbReference type="SAM" id="MobiDB-lite"/>
    </source>
</evidence>
<dbReference type="AlphaFoldDB" id="A0AAQ3TKP4"/>
<keyword evidence="2" id="KW-0472">Membrane</keyword>
<dbReference type="Proteomes" id="UP001341281">
    <property type="component" value="Chromosome 05"/>
</dbReference>
<name>A0AAQ3TKP4_PASNO</name>
<evidence type="ECO:0000256" key="2">
    <source>
        <dbReference type="SAM" id="Phobius"/>
    </source>
</evidence>
<accession>A0AAQ3TKP4</accession>
<feature type="region of interest" description="Disordered" evidence="1">
    <location>
        <begin position="1"/>
        <end position="22"/>
    </location>
</feature>
<keyword evidence="2" id="KW-1133">Transmembrane helix</keyword>
<keyword evidence="4" id="KW-1185">Reference proteome</keyword>
<gene>
    <name evidence="3" type="ORF">U9M48_022238</name>
</gene>
<protein>
    <submittedName>
        <fullName evidence="3">Uncharacterized protein</fullName>
    </submittedName>
</protein>
<feature type="compositionally biased region" description="Basic and acidic residues" evidence="1">
    <location>
        <begin position="1"/>
        <end position="17"/>
    </location>
</feature>
<organism evidence="3 4">
    <name type="scientific">Paspalum notatum var. saurae</name>
    <dbReference type="NCBI Taxonomy" id="547442"/>
    <lineage>
        <taxon>Eukaryota</taxon>
        <taxon>Viridiplantae</taxon>
        <taxon>Streptophyta</taxon>
        <taxon>Embryophyta</taxon>
        <taxon>Tracheophyta</taxon>
        <taxon>Spermatophyta</taxon>
        <taxon>Magnoliopsida</taxon>
        <taxon>Liliopsida</taxon>
        <taxon>Poales</taxon>
        <taxon>Poaceae</taxon>
        <taxon>PACMAD clade</taxon>
        <taxon>Panicoideae</taxon>
        <taxon>Andropogonodae</taxon>
        <taxon>Paspaleae</taxon>
        <taxon>Paspalinae</taxon>
        <taxon>Paspalum</taxon>
    </lineage>
</organism>
<dbReference type="EMBL" id="CP144749">
    <property type="protein sequence ID" value="WVZ74002.1"/>
    <property type="molecule type" value="Genomic_DNA"/>
</dbReference>